<dbReference type="InterPro" id="IPR001633">
    <property type="entry name" value="EAL_dom"/>
</dbReference>
<feature type="domain" description="CBS" evidence="4">
    <location>
        <begin position="756"/>
        <end position="809"/>
    </location>
</feature>
<evidence type="ECO:0000259" key="3">
    <source>
        <dbReference type="PROSITE" id="PS50883"/>
    </source>
</evidence>
<dbReference type="Proteomes" id="UP001569153">
    <property type="component" value="Unassembled WGS sequence"/>
</dbReference>
<dbReference type="InterPro" id="IPR035965">
    <property type="entry name" value="PAS-like_dom_sf"/>
</dbReference>
<dbReference type="NCBIfam" id="TIGR00229">
    <property type="entry name" value="sensory_box"/>
    <property type="match status" value="1"/>
</dbReference>
<dbReference type="PANTHER" id="PTHR33121">
    <property type="entry name" value="CYCLIC DI-GMP PHOSPHODIESTERASE PDEF"/>
    <property type="match status" value="1"/>
</dbReference>
<dbReference type="PROSITE" id="PS50883">
    <property type="entry name" value="EAL"/>
    <property type="match status" value="1"/>
</dbReference>
<keyword evidence="1" id="KW-0129">CBS domain</keyword>
<feature type="domain" description="EAL" evidence="3">
    <location>
        <begin position="412"/>
        <end position="667"/>
    </location>
</feature>
<name>A0ABV4MBQ1_9VIBR</name>
<dbReference type="SUPFAM" id="SSF54631">
    <property type="entry name" value="CBS-domain pair"/>
    <property type="match status" value="1"/>
</dbReference>
<dbReference type="InterPro" id="IPR013767">
    <property type="entry name" value="PAS_fold"/>
</dbReference>
<protein>
    <submittedName>
        <fullName evidence="5">EAL domain-containing protein</fullName>
    </submittedName>
</protein>
<dbReference type="SMART" id="SM00052">
    <property type="entry name" value="EAL"/>
    <property type="match status" value="1"/>
</dbReference>
<dbReference type="Gene3D" id="3.20.20.450">
    <property type="entry name" value="EAL domain"/>
    <property type="match status" value="1"/>
</dbReference>
<dbReference type="InterPro" id="IPR035919">
    <property type="entry name" value="EAL_sf"/>
</dbReference>
<dbReference type="SMART" id="SM00091">
    <property type="entry name" value="PAS"/>
    <property type="match status" value="1"/>
</dbReference>
<dbReference type="SUPFAM" id="SSF141868">
    <property type="entry name" value="EAL domain-like"/>
    <property type="match status" value="1"/>
</dbReference>
<dbReference type="Gene3D" id="3.30.70.270">
    <property type="match status" value="1"/>
</dbReference>
<dbReference type="CDD" id="cd01948">
    <property type="entry name" value="EAL"/>
    <property type="match status" value="1"/>
</dbReference>
<dbReference type="CDD" id="cd02205">
    <property type="entry name" value="CBS_pair_SF"/>
    <property type="match status" value="1"/>
</dbReference>
<dbReference type="InterPro" id="IPR000014">
    <property type="entry name" value="PAS"/>
</dbReference>
<sequence length="809" mass="92526">MQLVKNEVSNFHKKREISFTWQINTNDLTIDASALQELGITHEISSIEHFLALFSASDKTLISEMLVQVKRGSNPEPIRACIITKTSSINLALVSAKKITENLLAGVVIPMFSSPNKEDLSSFFHQIFENNHHGMVVTDKHTRIVACNRYFEKSTGYKLEDILGKKTSIFNAGKHGSLFFRDMWEKIAKNGSWSGLILSKSKSGSTKPQELLIQKLVSMKGSIYYLGITLDLSSKLYRVAGIEHGGIELLTQLPNEEEFFTKIQDERSELKDNEGMLILSFVPKFDEASEFDQRKQLASALAYHESDCTAGFIKKSVFTLAIIYQHNKSKPHSLSIFEAIRERFNKIKARVDKDVYRQSMNSTIGVSVLGLDANNEHRMLSHSLQAMYEKHTSNNNNICFFNRNLHEKVKRREVLEEIVSRSVKDKSMQVFFQPIISSKRLKICKLEALCRFQDDNGEYLNTQEMILIAEDMALVSELDLAVADKAMEQREQLIQLYGNDVEITFNVSLNTSKPMKSLFKDLMSLFKTHRKHLPYVTIELTESAYFNSEKKDSNLLFDLRKTGVKVAIDDFGTGYSSFSYLKDGNFDVLKIDRDFVMNLIVGSHNYYIVKMITHLAHTLNVEVVAEGVESIQEVNILRDLKVDYLQGFYFEKPLPIQLLSSDINDREEIRDLSDLKIQDVELFTYPPTLSPAHTLREVKTLFDDNSIYTLPVIIDRKCVGVITREIYNLHTTPTLGTDQETMKEYRSLDKVASAMMTSSITRVHKTINAGEIHEKIRNHNPLPWVVIDDYENYIGIIDSFSIIHYLNNQ</sequence>
<organism evidence="5 6">
    <name type="scientific">Vibrio cortegadensis</name>
    <dbReference type="NCBI Taxonomy" id="1328770"/>
    <lineage>
        <taxon>Bacteria</taxon>
        <taxon>Pseudomonadati</taxon>
        <taxon>Pseudomonadota</taxon>
        <taxon>Gammaproteobacteria</taxon>
        <taxon>Vibrionales</taxon>
        <taxon>Vibrionaceae</taxon>
        <taxon>Vibrio</taxon>
    </lineage>
</organism>
<evidence type="ECO:0000256" key="1">
    <source>
        <dbReference type="PROSITE-ProRule" id="PRU00703"/>
    </source>
</evidence>
<dbReference type="InterPro" id="IPR050706">
    <property type="entry name" value="Cyclic-di-GMP_PDE-like"/>
</dbReference>
<dbReference type="InterPro" id="IPR043128">
    <property type="entry name" value="Rev_trsase/Diguanyl_cyclase"/>
</dbReference>
<dbReference type="Pfam" id="PF00571">
    <property type="entry name" value="CBS"/>
    <property type="match status" value="2"/>
</dbReference>
<dbReference type="Gene3D" id="3.10.580.10">
    <property type="entry name" value="CBS-domain"/>
    <property type="match status" value="1"/>
</dbReference>
<dbReference type="InterPro" id="IPR046342">
    <property type="entry name" value="CBS_dom_sf"/>
</dbReference>
<dbReference type="Pfam" id="PF00563">
    <property type="entry name" value="EAL"/>
    <property type="match status" value="1"/>
</dbReference>
<dbReference type="Gene3D" id="3.30.450.20">
    <property type="entry name" value="PAS domain"/>
    <property type="match status" value="1"/>
</dbReference>
<evidence type="ECO:0000259" key="4">
    <source>
        <dbReference type="PROSITE" id="PS51371"/>
    </source>
</evidence>
<keyword evidence="6" id="KW-1185">Reference proteome</keyword>
<evidence type="ECO:0000313" key="6">
    <source>
        <dbReference type="Proteomes" id="UP001569153"/>
    </source>
</evidence>
<proteinExistence type="predicted"/>
<accession>A0ABV4MBQ1</accession>
<dbReference type="CDD" id="cd00130">
    <property type="entry name" value="PAS"/>
    <property type="match status" value="1"/>
</dbReference>
<dbReference type="RefSeq" id="WP_371712789.1">
    <property type="nucleotide sequence ID" value="NZ_JBGONK010000052.1"/>
</dbReference>
<comment type="caution">
    <text evidence="5">The sequence shown here is derived from an EMBL/GenBank/DDBJ whole genome shotgun (WGS) entry which is preliminary data.</text>
</comment>
<gene>
    <name evidence="5" type="ORF">ACED38_18980</name>
</gene>
<reference evidence="5 6" key="1">
    <citation type="submission" date="2024-06" db="EMBL/GenBank/DDBJ databases">
        <authorList>
            <person name="Steensen K."/>
            <person name="Seneca J."/>
            <person name="Bartlau N."/>
            <person name="Yu A.X."/>
            <person name="Polz M.F."/>
        </authorList>
    </citation>
    <scope>NUCLEOTIDE SEQUENCE [LARGE SCALE GENOMIC DNA]</scope>
    <source>
        <strain evidence="5 6">FF146</strain>
    </source>
</reference>
<feature type="domain" description="PAS" evidence="2">
    <location>
        <begin position="120"/>
        <end position="165"/>
    </location>
</feature>
<dbReference type="SUPFAM" id="SSF55785">
    <property type="entry name" value="PYP-like sensor domain (PAS domain)"/>
    <property type="match status" value="1"/>
</dbReference>
<dbReference type="InterPro" id="IPR000644">
    <property type="entry name" value="CBS_dom"/>
</dbReference>
<evidence type="ECO:0000259" key="2">
    <source>
        <dbReference type="PROSITE" id="PS50112"/>
    </source>
</evidence>
<dbReference type="PROSITE" id="PS51371">
    <property type="entry name" value="CBS"/>
    <property type="match status" value="1"/>
</dbReference>
<dbReference type="Pfam" id="PF00989">
    <property type="entry name" value="PAS"/>
    <property type="match status" value="1"/>
</dbReference>
<evidence type="ECO:0000313" key="5">
    <source>
        <dbReference type="EMBL" id="MEZ8196950.1"/>
    </source>
</evidence>
<dbReference type="PROSITE" id="PS50112">
    <property type="entry name" value="PAS"/>
    <property type="match status" value="1"/>
</dbReference>
<dbReference type="PANTHER" id="PTHR33121:SF79">
    <property type="entry name" value="CYCLIC DI-GMP PHOSPHODIESTERASE PDED-RELATED"/>
    <property type="match status" value="1"/>
</dbReference>
<dbReference type="EMBL" id="JBGOOT010000041">
    <property type="protein sequence ID" value="MEZ8196950.1"/>
    <property type="molecule type" value="Genomic_DNA"/>
</dbReference>